<evidence type="ECO:0000256" key="5">
    <source>
        <dbReference type="ARBA" id="ARBA00023242"/>
    </source>
</evidence>
<evidence type="ECO:0000256" key="1">
    <source>
        <dbReference type="ARBA" id="ARBA00004123"/>
    </source>
</evidence>
<keyword evidence="4" id="KW-0804">Transcription</keyword>
<sequence length="776" mass="85251">MVDMQQGMTPSPDVHAPPSDIAASTKQAACLSCRAIKIKCARGVGSAACSRCSSKGLKCETPDYRIGRRKGVPNKRRGLDKAIHQLEQALTDAKTNADNAGQDSVTAVRLQQLLGEVGSIVQREPKGQTVSSPASHSTGSTFPVVATPNPEPSRTTTSSPILARHRDDAAERLVIEDAENPLQLLAHATEHCLPLSPLAQHQKWPSSVTARSTNEYQNNRAEDVLRVFFGASRVNLDIGPALDPISLGFVTLREAEELVTYFHDNLGLTRWGLDPAIHTTNFLRQRSAFLFTTVMFVSSKFIPTAGALCTRLAAHCKALAHHVMNNRNRSVEIVVAFMFNVPWLPAGEQWEDDEGSSFLANALSIALDLSLDKAIASPSDIQSHQGLTSRDVVNARKALALDGFDSVDPTSVLGRRLLRRRERVWLSLFILDRGFCMARERRSLFPLDTPLLSRCNDWHLSDIAAPADSSLISIVVIRRNLTGLIVSAKGLCDSYNPEADDGTAVAESIRDMIETYIEDWYATWGPVVADWNENQLPPYVEILGCHTRLSFYGLVMNYPTAPAEVHRFFRVGGLSASINVMRIACKGEALWKSVPNNTIVMVAFAACLALRLSNTQIESNPGIAQSVRSLVHQTADVFHRIGSFPAHRQGASVLYALLLRAMIKKYHPEAQSPDTGLEPSKRVAMPSGPIPEAIASHGGPWYGPNMDHTVYRGGYVSPVDSSQPFSQAPPFADMSDLEFSQALKTVESELYASEGTIPPEWWNNFDWLTWDDRLNQ</sequence>
<comment type="subcellular location">
    <subcellularLocation>
        <location evidence="1">Nucleus</location>
    </subcellularLocation>
</comment>
<evidence type="ECO:0000256" key="4">
    <source>
        <dbReference type="ARBA" id="ARBA00023163"/>
    </source>
</evidence>
<comment type="caution">
    <text evidence="9">The sequence shown here is derived from an EMBL/GenBank/DDBJ whole genome shotgun (WGS) entry which is preliminary data.</text>
</comment>
<dbReference type="GeneID" id="95980813"/>
<dbReference type="Pfam" id="PF00172">
    <property type="entry name" value="Zn_clus"/>
    <property type="match status" value="1"/>
</dbReference>
<dbReference type="InterPro" id="IPR051089">
    <property type="entry name" value="prtT"/>
</dbReference>
<dbReference type="RefSeq" id="XP_069200052.1">
    <property type="nucleotide sequence ID" value="XM_069347177.1"/>
</dbReference>
<dbReference type="InterPro" id="IPR036864">
    <property type="entry name" value="Zn2-C6_fun-type_DNA-bd_sf"/>
</dbReference>
<feature type="region of interest" description="Disordered" evidence="7">
    <location>
        <begin position="1"/>
        <end position="20"/>
    </location>
</feature>
<evidence type="ECO:0000256" key="7">
    <source>
        <dbReference type="SAM" id="MobiDB-lite"/>
    </source>
</evidence>
<keyword evidence="5" id="KW-0539">Nucleus</keyword>
<protein>
    <recommendedName>
        <fullName evidence="8">Zn(2)-C6 fungal-type domain-containing protein</fullName>
    </recommendedName>
</protein>
<dbReference type="CDD" id="cd12148">
    <property type="entry name" value="fungal_TF_MHR"/>
    <property type="match status" value="1"/>
</dbReference>
<name>A0ABR3PC90_9PEZI</name>
<dbReference type="Proteomes" id="UP001562354">
    <property type="component" value="Unassembled WGS sequence"/>
</dbReference>
<evidence type="ECO:0000256" key="6">
    <source>
        <dbReference type="SAM" id="Coils"/>
    </source>
</evidence>
<accession>A0ABR3PC90</accession>
<feature type="region of interest" description="Disordered" evidence="7">
    <location>
        <begin position="124"/>
        <end position="159"/>
    </location>
</feature>
<dbReference type="PANTHER" id="PTHR31845:SF17">
    <property type="entry name" value="ZN(II)2CYS6 TRANSCRIPTION FACTOR (EUROFUNG)"/>
    <property type="match status" value="1"/>
</dbReference>
<gene>
    <name evidence="9" type="ORF">AAFC00_007114</name>
</gene>
<reference evidence="9 10" key="1">
    <citation type="submission" date="2024-07" db="EMBL/GenBank/DDBJ databases">
        <title>Draft sequence of the Neodothiora populina.</title>
        <authorList>
            <person name="Drown D.D."/>
            <person name="Schuette U.S."/>
            <person name="Buechlein A.B."/>
            <person name="Rusch D.R."/>
            <person name="Winton L.W."/>
            <person name="Adams G.A."/>
        </authorList>
    </citation>
    <scope>NUCLEOTIDE SEQUENCE [LARGE SCALE GENOMIC DNA]</scope>
    <source>
        <strain evidence="9 10">CPC 39397</strain>
    </source>
</reference>
<dbReference type="PROSITE" id="PS00463">
    <property type="entry name" value="ZN2_CY6_FUNGAL_1"/>
    <property type="match status" value="1"/>
</dbReference>
<keyword evidence="2" id="KW-0805">Transcription regulation</keyword>
<dbReference type="SMART" id="SM00066">
    <property type="entry name" value="GAL4"/>
    <property type="match status" value="1"/>
</dbReference>
<proteinExistence type="predicted"/>
<dbReference type="PANTHER" id="PTHR31845">
    <property type="entry name" value="FINGER DOMAIN PROTEIN, PUTATIVE-RELATED"/>
    <property type="match status" value="1"/>
</dbReference>
<feature type="compositionally biased region" description="Polar residues" evidence="7">
    <location>
        <begin position="128"/>
        <end position="141"/>
    </location>
</feature>
<dbReference type="EMBL" id="JBFMKM010000010">
    <property type="protein sequence ID" value="KAL1303777.1"/>
    <property type="molecule type" value="Genomic_DNA"/>
</dbReference>
<evidence type="ECO:0000313" key="10">
    <source>
        <dbReference type="Proteomes" id="UP001562354"/>
    </source>
</evidence>
<feature type="domain" description="Zn(2)-C6 fungal-type" evidence="8">
    <location>
        <begin position="29"/>
        <end position="61"/>
    </location>
</feature>
<organism evidence="9 10">
    <name type="scientific">Neodothiora populina</name>
    <dbReference type="NCBI Taxonomy" id="2781224"/>
    <lineage>
        <taxon>Eukaryota</taxon>
        <taxon>Fungi</taxon>
        <taxon>Dikarya</taxon>
        <taxon>Ascomycota</taxon>
        <taxon>Pezizomycotina</taxon>
        <taxon>Dothideomycetes</taxon>
        <taxon>Dothideomycetidae</taxon>
        <taxon>Dothideales</taxon>
        <taxon>Dothioraceae</taxon>
        <taxon>Neodothiora</taxon>
    </lineage>
</organism>
<dbReference type="InterPro" id="IPR001138">
    <property type="entry name" value="Zn2Cys6_DnaBD"/>
</dbReference>
<evidence type="ECO:0000256" key="2">
    <source>
        <dbReference type="ARBA" id="ARBA00023015"/>
    </source>
</evidence>
<evidence type="ECO:0000256" key="3">
    <source>
        <dbReference type="ARBA" id="ARBA00023125"/>
    </source>
</evidence>
<feature type="coiled-coil region" evidence="6">
    <location>
        <begin position="76"/>
        <end position="103"/>
    </location>
</feature>
<dbReference type="CDD" id="cd00067">
    <property type="entry name" value="GAL4"/>
    <property type="match status" value="1"/>
</dbReference>
<keyword evidence="3" id="KW-0238">DNA-binding</keyword>
<dbReference type="Gene3D" id="4.10.240.10">
    <property type="entry name" value="Zn(2)-C6 fungal-type DNA-binding domain"/>
    <property type="match status" value="1"/>
</dbReference>
<keyword evidence="10" id="KW-1185">Reference proteome</keyword>
<evidence type="ECO:0000259" key="8">
    <source>
        <dbReference type="PROSITE" id="PS50048"/>
    </source>
</evidence>
<keyword evidence="6" id="KW-0175">Coiled coil</keyword>
<dbReference type="PROSITE" id="PS50048">
    <property type="entry name" value="ZN2_CY6_FUNGAL_2"/>
    <property type="match status" value="1"/>
</dbReference>
<evidence type="ECO:0000313" key="9">
    <source>
        <dbReference type="EMBL" id="KAL1303777.1"/>
    </source>
</evidence>
<dbReference type="SUPFAM" id="SSF57701">
    <property type="entry name" value="Zn2/Cys6 DNA-binding domain"/>
    <property type="match status" value="1"/>
</dbReference>